<dbReference type="NCBIfam" id="TIGR00116">
    <property type="entry name" value="tsf"/>
    <property type="match status" value="1"/>
</dbReference>
<dbReference type="RefSeq" id="WP_139456194.1">
    <property type="nucleotide sequence ID" value="NZ_VDCH01000003.1"/>
</dbReference>
<dbReference type="EMBL" id="VDCH01000003">
    <property type="protein sequence ID" value="TNJ39892.1"/>
    <property type="molecule type" value="Genomic_DNA"/>
</dbReference>
<dbReference type="FunFam" id="1.10.286.20:FF:000001">
    <property type="entry name" value="Elongation factor Ts"/>
    <property type="match status" value="1"/>
</dbReference>
<gene>
    <name evidence="5" type="primary">tsf</name>
    <name evidence="9" type="ORF">FGF66_02880</name>
</gene>
<dbReference type="OrthoDB" id="9808348at2"/>
<feature type="domain" description="Translation elongation factor EFTs/EF1B dimerisation" evidence="8">
    <location>
        <begin position="73"/>
        <end position="287"/>
    </location>
</feature>
<dbReference type="CDD" id="cd14275">
    <property type="entry name" value="UBA_EF-Ts"/>
    <property type="match status" value="1"/>
</dbReference>
<reference evidence="9 10" key="1">
    <citation type="submission" date="2019-05" db="EMBL/GenBank/DDBJ databases">
        <title>Draft Whole-Genome sequence of the green sulfur bacterium Chlorobaculum thiosulfatiphilum DSM 249.</title>
        <authorList>
            <person name="Meyer T.E."/>
            <person name="Kyndt J.A."/>
        </authorList>
    </citation>
    <scope>NUCLEOTIDE SEQUENCE [LARGE SCALE GENOMIC DNA]</scope>
    <source>
        <strain evidence="9 10">DSM 249</strain>
    </source>
</reference>
<dbReference type="AlphaFoldDB" id="A0A5C4S9C1"/>
<keyword evidence="4 5" id="KW-0648">Protein biosynthesis</keyword>
<dbReference type="InterPro" id="IPR018101">
    <property type="entry name" value="Transl_elong_Ts_CS"/>
</dbReference>
<evidence type="ECO:0000259" key="8">
    <source>
        <dbReference type="Pfam" id="PF00889"/>
    </source>
</evidence>
<evidence type="ECO:0000256" key="1">
    <source>
        <dbReference type="ARBA" id="ARBA00005532"/>
    </source>
</evidence>
<organism evidence="9 10">
    <name type="scientific">Chlorobaculum thiosulfatiphilum</name>
    <name type="common">Chlorobium limicola f.sp. thiosulfatophilum</name>
    <dbReference type="NCBI Taxonomy" id="115852"/>
    <lineage>
        <taxon>Bacteria</taxon>
        <taxon>Pseudomonadati</taxon>
        <taxon>Chlorobiota</taxon>
        <taxon>Chlorobiia</taxon>
        <taxon>Chlorobiales</taxon>
        <taxon>Chlorobiaceae</taxon>
        <taxon>Chlorobaculum</taxon>
    </lineage>
</organism>
<evidence type="ECO:0000256" key="4">
    <source>
        <dbReference type="ARBA" id="ARBA00022917"/>
    </source>
</evidence>
<dbReference type="SUPFAM" id="SSF46934">
    <property type="entry name" value="UBA-like"/>
    <property type="match status" value="1"/>
</dbReference>
<dbReference type="GO" id="GO:0005737">
    <property type="term" value="C:cytoplasm"/>
    <property type="evidence" value="ECO:0007669"/>
    <property type="project" value="UniProtKB-SubCell"/>
</dbReference>
<protein>
    <recommendedName>
        <fullName evidence="2 5">Elongation factor Ts</fullName>
        <shortName evidence="5">EF-Ts</shortName>
    </recommendedName>
</protein>
<dbReference type="FunFam" id="1.10.8.10:FF:000001">
    <property type="entry name" value="Elongation factor Ts"/>
    <property type="match status" value="1"/>
</dbReference>
<keyword evidence="5" id="KW-0963">Cytoplasm</keyword>
<proteinExistence type="inferred from homology"/>
<name>A0A5C4S9C1_CHLTI</name>
<comment type="function">
    <text evidence="5 6">Associates with the EF-Tu.GDP complex and induces the exchange of GDP to GTP. It remains bound to the aminoacyl-tRNA.EF-Tu.GTP complex up to the GTP hydrolysis stage on the ribosome.</text>
</comment>
<dbReference type="PROSITE" id="PS01127">
    <property type="entry name" value="EF_TS_2"/>
    <property type="match status" value="1"/>
</dbReference>
<evidence type="ECO:0000256" key="7">
    <source>
        <dbReference type="RuleBase" id="RU000643"/>
    </source>
</evidence>
<dbReference type="PANTHER" id="PTHR11741">
    <property type="entry name" value="ELONGATION FACTOR TS"/>
    <property type="match status" value="1"/>
</dbReference>
<evidence type="ECO:0000256" key="5">
    <source>
        <dbReference type="HAMAP-Rule" id="MF_00050"/>
    </source>
</evidence>
<keyword evidence="3 5" id="KW-0251">Elongation factor</keyword>
<evidence type="ECO:0000256" key="2">
    <source>
        <dbReference type="ARBA" id="ARBA00016956"/>
    </source>
</evidence>
<dbReference type="GO" id="GO:0003746">
    <property type="term" value="F:translation elongation factor activity"/>
    <property type="evidence" value="ECO:0007669"/>
    <property type="project" value="UniProtKB-UniRule"/>
</dbReference>
<dbReference type="InterPro" id="IPR014039">
    <property type="entry name" value="Transl_elong_EFTs/EF1B_dimer"/>
</dbReference>
<dbReference type="Gene3D" id="1.10.286.20">
    <property type="match status" value="1"/>
</dbReference>
<dbReference type="Pfam" id="PF00889">
    <property type="entry name" value="EF_TS"/>
    <property type="match status" value="1"/>
</dbReference>
<evidence type="ECO:0000256" key="3">
    <source>
        <dbReference type="ARBA" id="ARBA00022768"/>
    </source>
</evidence>
<dbReference type="InterPro" id="IPR009060">
    <property type="entry name" value="UBA-like_sf"/>
</dbReference>
<sequence>MSQISAKDVKVLRDTTGVGMMECKKALEETGGDMQKAIEYLRKKGAAMAAKRADREASEGMICIRLSDDQKTGVIVEINCETDFVARGEVFTGFASELAGLALANDCESREELLAINLGEAYGNESVEEALKSMTGKVGEKLELKRMARLTAEAGVLESYIHPGSQLAALIAVDTDKPEETRALAKDLAMQVAAAAPIVTDRSFVPAEYVEKEKEIYRQQALSQGKKEEFVDKIVMGRLDKYYQEVVLTEQTFIKDQNARVSAVLDDFMKKNQAQVKVKAFVRYQLGA</sequence>
<comment type="caution">
    <text evidence="9">The sequence shown here is derived from an EMBL/GenBank/DDBJ whole genome shotgun (WGS) entry which is preliminary data.</text>
</comment>
<dbReference type="PROSITE" id="PS01126">
    <property type="entry name" value="EF_TS_1"/>
    <property type="match status" value="1"/>
</dbReference>
<evidence type="ECO:0000256" key="6">
    <source>
        <dbReference type="RuleBase" id="RU000642"/>
    </source>
</evidence>
<dbReference type="Gene3D" id="1.10.8.10">
    <property type="entry name" value="DNA helicase RuvA subunit, C-terminal domain"/>
    <property type="match status" value="1"/>
</dbReference>
<dbReference type="PANTHER" id="PTHR11741:SF0">
    <property type="entry name" value="ELONGATION FACTOR TS, MITOCHONDRIAL"/>
    <property type="match status" value="1"/>
</dbReference>
<comment type="subcellular location">
    <subcellularLocation>
        <location evidence="5 7">Cytoplasm</location>
    </subcellularLocation>
</comment>
<evidence type="ECO:0000313" key="9">
    <source>
        <dbReference type="EMBL" id="TNJ39892.1"/>
    </source>
</evidence>
<dbReference type="Proteomes" id="UP000308271">
    <property type="component" value="Unassembled WGS sequence"/>
</dbReference>
<dbReference type="InterPro" id="IPR001816">
    <property type="entry name" value="Transl_elong_EFTs/EF1B"/>
</dbReference>
<keyword evidence="10" id="KW-1185">Reference proteome</keyword>
<dbReference type="InterPro" id="IPR036402">
    <property type="entry name" value="EF-Ts_dimer_sf"/>
</dbReference>
<evidence type="ECO:0000313" key="10">
    <source>
        <dbReference type="Proteomes" id="UP000308271"/>
    </source>
</evidence>
<accession>A0A5C4S9C1</accession>
<dbReference type="SUPFAM" id="SSF54713">
    <property type="entry name" value="Elongation factor Ts (EF-Ts), dimerisation domain"/>
    <property type="match status" value="2"/>
</dbReference>
<dbReference type="Gene3D" id="3.30.479.20">
    <property type="entry name" value="Elongation factor Ts, dimerisation domain"/>
    <property type="match status" value="2"/>
</dbReference>
<dbReference type="HAMAP" id="MF_00050">
    <property type="entry name" value="EF_Ts"/>
    <property type="match status" value="1"/>
</dbReference>
<feature type="region of interest" description="Involved in Mg(2+) ion dislocation from EF-Tu" evidence="5">
    <location>
        <begin position="82"/>
        <end position="85"/>
    </location>
</feature>
<comment type="similarity">
    <text evidence="1 5 6">Belongs to the EF-Ts family.</text>
</comment>